<keyword evidence="1" id="KW-0813">Transport</keyword>
<dbReference type="AlphaFoldDB" id="A0A1V2EXT2"/>
<comment type="caution">
    <text evidence="5">The sequence shown here is derived from an EMBL/GenBank/DDBJ whole genome shotgun (WGS) entry which is preliminary data.</text>
</comment>
<keyword evidence="6" id="KW-1185">Reference proteome</keyword>
<evidence type="ECO:0000259" key="4">
    <source>
        <dbReference type="PROSITE" id="PS50893"/>
    </source>
</evidence>
<dbReference type="SMART" id="SM00382">
    <property type="entry name" value="AAA"/>
    <property type="match status" value="1"/>
</dbReference>
<dbReference type="InterPro" id="IPR003593">
    <property type="entry name" value="AAA+_ATPase"/>
</dbReference>
<dbReference type="Gene3D" id="3.40.50.300">
    <property type="entry name" value="P-loop containing nucleotide triphosphate hydrolases"/>
    <property type="match status" value="1"/>
</dbReference>
<accession>A0A1V2EXT2</accession>
<evidence type="ECO:0000256" key="2">
    <source>
        <dbReference type="ARBA" id="ARBA00022741"/>
    </source>
</evidence>
<dbReference type="InterPro" id="IPR017871">
    <property type="entry name" value="ABC_transporter-like_CS"/>
</dbReference>
<dbReference type="PROSITE" id="PS50893">
    <property type="entry name" value="ABC_TRANSPORTER_2"/>
    <property type="match status" value="1"/>
</dbReference>
<keyword evidence="2" id="KW-0547">Nucleotide-binding</keyword>
<dbReference type="EMBL" id="MPSB01000001">
    <property type="protein sequence ID" value="ONF97410.1"/>
    <property type="molecule type" value="Genomic_DNA"/>
</dbReference>
<dbReference type="CDD" id="cd03230">
    <property type="entry name" value="ABC_DR_subfamily_A"/>
    <property type="match status" value="1"/>
</dbReference>
<proteinExistence type="predicted"/>
<dbReference type="Pfam" id="PF00005">
    <property type="entry name" value="ABC_tran"/>
    <property type="match status" value="1"/>
</dbReference>
<organism evidence="5 6">
    <name type="scientific">Sphingomonas jeddahensis</name>
    <dbReference type="NCBI Taxonomy" id="1915074"/>
    <lineage>
        <taxon>Bacteria</taxon>
        <taxon>Pseudomonadati</taxon>
        <taxon>Pseudomonadota</taxon>
        <taxon>Alphaproteobacteria</taxon>
        <taxon>Sphingomonadales</taxon>
        <taxon>Sphingomonadaceae</taxon>
        <taxon>Sphingomonas</taxon>
    </lineage>
</organism>
<protein>
    <submittedName>
        <fullName evidence="5">Putative ABC transporter ATP-binding protein YbhF</fullName>
    </submittedName>
</protein>
<dbReference type="Proteomes" id="UP000188729">
    <property type="component" value="Unassembled WGS sequence"/>
</dbReference>
<dbReference type="STRING" id="1915074.SPHI_00390"/>
<dbReference type="PANTHER" id="PTHR42939">
    <property type="entry name" value="ABC TRANSPORTER ATP-BINDING PROTEIN ALBC-RELATED"/>
    <property type="match status" value="1"/>
</dbReference>
<dbReference type="SUPFAM" id="SSF52540">
    <property type="entry name" value="P-loop containing nucleoside triphosphate hydrolases"/>
    <property type="match status" value="1"/>
</dbReference>
<dbReference type="PROSITE" id="PS00211">
    <property type="entry name" value="ABC_TRANSPORTER_1"/>
    <property type="match status" value="1"/>
</dbReference>
<dbReference type="GO" id="GO:0016887">
    <property type="term" value="F:ATP hydrolysis activity"/>
    <property type="evidence" value="ECO:0007669"/>
    <property type="project" value="InterPro"/>
</dbReference>
<feature type="domain" description="ABC transporter" evidence="4">
    <location>
        <begin position="7"/>
        <end position="237"/>
    </location>
</feature>
<evidence type="ECO:0000313" key="5">
    <source>
        <dbReference type="EMBL" id="ONF97410.1"/>
    </source>
</evidence>
<gene>
    <name evidence="5" type="primary">ybhF</name>
    <name evidence="5" type="ORF">SPHI_00390</name>
</gene>
<dbReference type="OrthoDB" id="7465047at2"/>
<sequence>MMRDAAIDVRALRHSYGQREVLRGLDLRVAAGEIYALLGGNGAGKSTTLSALLGFIRPGSGSVQVCGIDPATAPQDARAQLAYVPESVALYDHLTARENVEYFLALARAARDRGTVIDPALDAVGLPGHAWDARVGGFSKGMRQKVAIALALARHVPVLLLDEPTSGLDPSATLEFNRLIETARDRGVAILMVTHDLLSAVDVADRIGFLSEGRIEEELVAGAAGARFDLNALHARYTGAKVSG</sequence>
<dbReference type="GO" id="GO:0005524">
    <property type="term" value="F:ATP binding"/>
    <property type="evidence" value="ECO:0007669"/>
    <property type="project" value="UniProtKB-KW"/>
</dbReference>
<dbReference type="InterPro" id="IPR027417">
    <property type="entry name" value="P-loop_NTPase"/>
</dbReference>
<evidence type="ECO:0000256" key="1">
    <source>
        <dbReference type="ARBA" id="ARBA00022448"/>
    </source>
</evidence>
<evidence type="ECO:0000313" key="6">
    <source>
        <dbReference type="Proteomes" id="UP000188729"/>
    </source>
</evidence>
<keyword evidence="3 5" id="KW-0067">ATP-binding</keyword>
<dbReference type="InterPro" id="IPR003439">
    <property type="entry name" value="ABC_transporter-like_ATP-bd"/>
</dbReference>
<dbReference type="RefSeq" id="WP_076742888.1">
    <property type="nucleotide sequence ID" value="NZ_MPSB01000001.1"/>
</dbReference>
<evidence type="ECO:0000256" key="3">
    <source>
        <dbReference type="ARBA" id="ARBA00022840"/>
    </source>
</evidence>
<reference evidence="5 6" key="1">
    <citation type="submission" date="2016-11" db="EMBL/GenBank/DDBJ databases">
        <title>Genome sequence of Sphingomonas jeddahensis G39.</title>
        <authorList>
            <person name="Poehlein A."/>
            <person name="Wuebbeler J.H."/>
            <person name="Steinbuechel A."/>
            <person name="Daniel R."/>
        </authorList>
    </citation>
    <scope>NUCLEOTIDE SEQUENCE [LARGE SCALE GENOMIC DNA]</scope>
    <source>
        <strain evidence="5 6">G39</strain>
    </source>
</reference>
<dbReference type="InterPro" id="IPR051782">
    <property type="entry name" value="ABC_Transporter_VariousFunc"/>
</dbReference>
<dbReference type="PANTHER" id="PTHR42939:SF1">
    <property type="entry name" value="ABC TRANSPORTER ATP-BINDING PROTEIN ALBC-RELATED"/>
    <property type="match status" value="1"/>
</dbReference>
<name>A0A1V2EXT2_9SPHN</name>